<dbReference type="GO" id="GO:0003676">
    <property type="term" value="F:nucleic acid binding"/>
    <property type="evidence" value="ECO:0007669"/>
    <property type="project" value="InterPro"/>
</dbReference>
<gene>
    <name evidence="2" type="ORF">METZ01_LOCUS40512</name>
</gene>
<protein>
    <recommendedName>
        <fullName evidence="1">S1 motif domain-containing protein</fullName>
    </recommendedName>
</protein>
<name>A0A381R9Q0_9ZZZZ</name>
<accession>A0A381R9Q0</accession>
<evidence type="ECO:0000313" key="2">
    <source>
        <dbReference type="EMBL" id="SUZ87658.1"/>
    </source>
</evidence>
<proteinExistence type="predicted"/>
<reference evidence="2" key="1">
    <citation type="submission" date="2018-05" db="EMBL/GenBank/DDBJ databases">
        <authorList>
            <person name="Lanie J.A."/>
            <person name="Ng W.-L."/>
            <person name="Kazmierczak K.M."/>
            <person name="Andrzejewski T.M."/>
            <person name="Davidsen T.M."/>
            <person name="Wayne K.J."/>
            <person name="Tettelin H."/>
            <person name="Glass J.I."/>
            <person name="Rusch D."/>
            <person name="Podicherti R."/>
            <person name="Tsui H.-C.T."/>
            <person name="Winkler M.E."/>
        </authorList>
    </citation>
    <scope>NUCLEOTIDE SEQUENCE</scope>
</reference>
<organism evidence="2">
    <name type="scientific">marine metagenome</name>
    <dbReference type="NCBI Taxonomy" id="408172"/>
    <lineage>
        <taxon>unclassified sequences</taxon>
        <taxon>metagenomes</taxon>
        <taxon>ecological metagenomes</taxon>
    </lineage>
</organism>
<dbReference type="EMBL" id="UINC01001735">
    <property type="protein sequence ID" value="SUZ87658.1"/>
    <property type="molecule type" value="Genomic_DNA"/>
</dbReference>
<dbReference type="InterPro" id="IPR003029">
    <property type="entry name" value="S1_domain"/>
</dbReference>
<dbReference type="PROSITE" id="PS50126">
    <property type="entry name" value="S1"/>
    <property type="match status" value="1"/>
</dbReference>
<evidence type="ECO:0000259" key="1">
    <source>
        <dbReference type="PROSITE" id="PS50126"/>
    </source>
</evidence>
<sequence length="194" mass="21800">MKKLFFLFFSISIGLFAQTTEVIKKTTIYIKPNKNKDNIVGEIFPGSSLTKLKKDKSGKFVKATIEFYIPIEYLLEGRVSHEIGVAQTADNAKYKLISSNKNGNQIEIKLRVANISHSKELDFSAMALLKAIGYGNNKGELNPFKGKHQGLAIISPREHVIAELYYDFKSKPKNIELVCMGKLGGDRVYYNLGF</sequence>
<dbReference type="AlphaFoldDB" id="A0A381R9Q0"/>
<feature type="domain" description="S1 motif" evidence="1">
    <location>
        <begin position="41"/>
        <end position="111"/>
    </location>
</feature>